<name>A0ABS8YIX9_9BACL</name>
<dbReference type="RefSeq" id="WP_233697686.1">
    <property type="nucleotide sequence ID" value="NZ_JAJNBZ010000015.1"/>
</dbReference>
<dbReference type="Pfam" id="PF00561">
    <property type="entry name" value="Abhydrolase_1"/>
    <property type="match status" value="1"/>
</dbReference>
<dbReference type="SUPFAM" id="SSF53474">
    <property type="entry name" value="alpha/beta-Hydrolases"/>
    <property type="match status" value="1"/>
</dbReference>
<dbReference type="Gene3D" id="3.40.50.1820">
    <property type="entry name" value="alpha/beta hydrolase"/>
    <property type="match status" value="1"/>
</dbReference>
<keyword evidence="2" id="KW-0378">Hydrolase</keyword>
<feature type="domain" description="AB hydrolase-1" evidence="1">
    <location>
        <begin position="87"/>
        <end position="202"/>
    </location>
</feature>
<evidence type="ECO:0000259" key="1">
    <source>
        <dbReference type="Pfam" id="PF00561"/>
    </source>
</evidence>
<gene>
    <name evidence="2" type="ORF">LQV63_17665</name>
</gene>
<comment type="caution">
    <text evidence="2">The sequence shown here is derived from an EMBL/GenBank/DDBJ whole genome shotgun (WGS) entry which is preliminary data.</text>
</comment>
<dbReference type="GO" id="GO:0016787">
    <property type="term" value="F:hydrolase activity"/>
    <property type="evidence" value="ECO:0007669"/>
    <property type="project" value="UniProtKB-KW"/>
</dbReference>
<reference evidence="2 3" key="1">
    <citation type="submission" date="2021-11" db="EMBL/GenBank/DDBJ databases">
        <title>Draft genome sequence of Paenibacillus profundus YoMME, a new Gram-positive bacteria with exoelectrogenic properties.</title>
        <authorList>
            <person name="Hubenova Y."/>
            <person name="Hubenova E."/>
            <person name="Manasiev Y."/>
            <person name="Peykov S."/>
            <person name="Mitov M."/>
        </authorList>
    </citation>
    <scope>NUCLEOTIDE SEQUENCE [LARGE SCALE GENOMIC DNA]</scope>
    <source>
        <strain evidence="2 3">YoMME</strain>
    </source>
</reference>
<dbReference type="InterPro" id="IPR052920">
    <property type="entry name" value="DNA-binding_regulatory"/>
</dbReference>
<proteinExistence type="predicted"/>
<dbReference type="PANTHER" id="PTHR43358">
    <property type="entry name" value="ALPHA/BETA-HYDROLASE"/>
    <property type="match status" value="1"/>
</dbReference>
<dbReference type="InterPro" id="IPR000073">
    <property type="entry name" value="AB_hydrolase_1"/>
</dbReference>
<organism evidence="2 3">
    <name type="scientific">Paenibacillus profundus</name>
    <dbReference type="NCBI Taxonomy" id="1173085"/>
    <lineage>
        <taxon>Bacteria</taxon>
        <taxon>Bacillati</taxon>
        <taxon>Bacillota</taxon>
        <taxon>Bacilli</taxon>
        <taxon>Bacillales</taxon>
        <taxon>Paenibacillaceae</taxon>
        <taxon>Paenibacillus</taxon>
    </lineage>
</organism>
<accession>A0ABS8YIX9</accession>
<evidence type="ECO:0000313" key="2">
    <source>
        <dbReference type="EMBL" id="MCE5171132.1"/>
    </source>
</evidence>
<protein>
    <submittedName>
        <fullName evidence="2">Alpha/beta hydrolase</fullName>
    </submittedName>
</protein>
<dbReference type="EMBL" id="JAJNBZ010000015">
    <property type="protein sequence ID" value="MCE5171132.1"/>
    <property type="molecule type" value="Genomic_DNA"/>
</dbReference>
<dbReference type="PANTHER" id="PTHR43358:SF4">
    <property type="entry name" value="ALPHA_BETA HYDROLASE FOLD-1 DOMAIN-CONTAINING PROTEIN"/>
    <property type="match status" value="1"/>
</dbReference>
<sequence>MWLFIIAAGVIVLLLIGITAVSRHAFRQVTLWERSSLDSAYTTVEGFGLLTRAEFEGIPKEDVSIMSKDGHTLRGYYIERYPEGNKVIILVHGYTANHIISAQFISLFADEGFNVLLIDQRGHGRSEGTYASYGFHERDDLDAWVEFVRRRAGKDALIGLHGQSMGGGTVLMYAGISQYVKFIIADCPYSDMEELMKYQLKQLNHVPLFPFMGLLDRSLKKTAKFSMRQVKPIDEVKDKDIPLLLIHGNKDTFVPTQMSVDIHNQKRIGLSELLIIDDAIHANAYPTNKERYRDKVHQFLQQVFEKESTT</sequence>
<dbReference type="Proteomes" id="UP001199916">
    <property type="component" value="Unassembled WGS sequence"/>
</dbReference>
<keyword evidence="3" id="KW-1185">Reference proteome</keyword>
<dbReference type="InterPro" id="IPR029058">
    <property type="entry name" value="AB_hydrolase_fold"/>
</dbReference>
<evidence type="ECO:0000313" key="3">
    <source>
        <dbReference type="Proteomes" id="UP001199916"/>
    </source>
</evidence>